<dbReference type="Gene3D" id="1.10.472.10">
    <property type="entry name" value="Cyclin-like"/>
    <property type="match status" value="1"/>
</dbReference>
<dbReference type="PANTHER" id="PTHR15615">
    <property type="match status" value="1"/>
</dbReference>
<organism evidence="1">
    <name type="scientific">Arcella intermedia</name>
    <dbReference type="NCBI Taxonomy" id="1963864"/>
    <lineage>
        <taxon>Eukaryota</taxon>
        <taxon>Amoebozoa</taxon>
        <taxon>Tubulinea</taxon>
        <taxon>Elardia</taxon>
        <taxon>Arcellinida</taxon>
        <taxon>Sphaerothecina</taxon>
        <taxon>Arcellidae</taxon>
        <taxon>Arcella</taxon>
    </lineage>
</organism>
<name>A0A6B2LLL5_9EUKA</name>
<dbReference type="SUPFAM" id="SSF47954">
    <property type="entry name" value="Cyclin-like"/>
    <property type="match status" value="1"/>
</dbReference>
<protein>
    <recommendedName>
        <fullName evidence="2">Cyclin N-terminal domain-containing protein</fullName>
    </recommendedName>
</protein>
<dbReference type="EMBL" id="GIBP01008856">
    <property type="protein sequence ID" value="NDV37825.1"/>
    <property type="molecule type" value="Transcribed_RNA"/>
</dbReference>
<dbReference type="Pfam" id="PF08613">
    <property type="entry name" value="Cyclin"/>
    <property type="match status" value="1"/>
</dbReference>
<evidence type="ECO:0000313" key="1">
    <source>
        <dbReference type="EMBL" id="NDV37825.1"/>
    </source>
</evidence>
<proteinExistence type="predicted"/>
<dbReference type="GO" id="GO:0019901">
    <property type="term" value="F:protein kinase binding"/>
    <property type="evidence" value="ECO:0007669"/>
    <property type="project" value="InterPro"/>
</dbReference>
<dbReference type="InterPro" id="IPR036915">
    <property type="entry name" value="Cyclin-like_sf"/>
</dbReference>
<dbReference type="PANTHER" id="PTHR15615:SF108">
    <property type="entry name" value="PROTEIN CNPPD1"/>
    <property type="match status" value="1"/>
</dbReference>
<accession>A0A6B2LLL5</accession>
<sequence length="168" mass="19505">MNNLKTIKGVGVGIYKCMKMVHSNGVNDFVYDERFHPISGERDPGQGSPSIKEILRFIMKIDHNLHFPSEVYVTAVIYLDRVAINSSLFVSEDNWRRMLLAALLVASKFVLDYRVENVDFGFVLPSLKDINDLEKQFLQHLHYDLYVEGSHYYLYYFSANTMVSNFSY</sequence>
<reference evidence="1" key="1">
    <citation type="journal article" date="2020" name="J. Eukaryot. Microbiol.">
        <title>De novo Sequencing, Assembly and Annotation of the Transcriptome for the Free-Living Testate Amoeba Arcella intermedia.</title>
        <authorList>
            <person name="Ribeiro G.M."/>
            <person name="Porfirio-Sousa A.L."/>
            <person name="Maurer-Alcala X.X."/>
            <person name="Katz L.A."/>
            <person name="Lahr D.J.G."/>
        </authorList>
    </citation>
    <scope>NUCLEOTIDE SEQUENCE</scope>
</reference>
<dbReference type="AlphaFoldDB" id="A0A6B2LLL5"/>
<evidence type="ECO:0008006" key="2">
    <source>
        <dbReference type="Google" id="ProtNLM"/>
    </source>
</evidence>
<dbReference type="InterPro" id="IPR013922">
    <property type="entry name" value="Cyclin_PHO80-like"/>
</dbReference>